<evidence type="ECO:0000256" key="5">
    <source>
        <dbReference type="HAMAP-Rule" id="MF_00374"/>
    </source>
</evidence>
<evidence type="ECO:0000313" key="6">
    <source>
        <dbReference type="EMBL" id="QDU20213.1"/>
    </source>
</evidence>
<keyword evidence="3 5" id="KW-0687">Ribonucleoprotein</keyword>
<dbReference type="NCBIfam" id="TIGR00012">
    <property type="entry name" value="L29"/>
    <property type="match status" value="1"/>
</dbReference>
<evidence type="ECO:0000256" key="2">
    <source>
        <dbReference type="ARBA" id="ARBA00022980"/>
    </source>
</evidence>
<keyword evidence="2 5" id="KW-0689">Ribosomal protein</keyword>
<dbReference type="Gene3D" id="1.10.287.310">
    <property type="match status" value="1"/>
</dbReference>
<dbReference type="EMBL" id="CP036273">
    <property type="protein sequence ID" value="QDU20213.1"/>
    <property type="molecule type" value="Genomic_DNA"/>
</dbReference>
<comment type="similarity">
    <text evidence="1 5">Belongs to the universal ribosomal protein uL29 family.</text>
</comment>
<dbReference type="OrthoDB" id="9815192at2"/>
<dbReference type="Pfam" id="PF00831">
    <property type="entry name" value="Ribosomal_L29"/>
    <property type="match status" value="1"/>
</dbReference>
<gene>
    <name evidence="5 6" type="primary">rpmC</name>
    <name evidence="6" type="ORF">ETAA1_21580</name>
</gene>
<dbReference type="GO" id="GO:0006412">
    <property type="term" value="P:translation"/>
    <property type="evidence" value="ECO:0007669"/>
    <property type="project" value="UniProtKB-UniRule"/>
</dbReference>
<dbReference type="GO" id="GO:0005840">
    <property type="term" value="C:ribosome"/>
    <property type="evidence" value="ECO:0007669"/>
    <property type="project" value="UniProtKB-KW"/>
</dbReference>
<dbReference type="AlphaFoldDB" id="A0A517XRV4"/>
<reference evidence="6 7" key="1">
    <citation type="submission" date="2019-02" db="EMBL/GenBank/DDBJ databases">
        <title>Deep-cultivation of Planctomycetes and their phenomic and genomic characterization uncovers novel biology.</title>
        <authorList>
            <person name="Wiegand S."/>
            <person name="Jogler M."/>
            <person name="Boedeker C."/>
            <person name="Pinto D."/>
            <person name="Vollmers J."/>
            <person name="Rivas-Marin E."/>
            <person name="Kohn T."/>
            <person name="Peeters S.H."/>
            <person name="Heuer A."/>
            <person name="Rast P."/>
            <person name="Oberbeckmann S."/>
            <person name="Bunk B."/>
            <person name="Jeske O."/>
            <person name="Meyerdierks A."/>
            <person name="Storesund J.E."/>
            <person name="Kallscheuer N."/>
            <person name="Luecker S."/>
            <person name="Lage O.M."/>
            <person name="Pohl T."/>
            <person name="Merkel B.J."/>
            <person name="Hornburger P."/>
            <person name="Mueller R.-W."/>
            <person name="Bruemmer F."/>
            <person name="Labrenz M."/>
            <person name="Spormann A.M."/>
            <person name="Op den Camp H."/>
            <person name="Overmann J."/>
            <person name="Amann R."/>
            <person name="Jetten M.S.M."/>
            <person name="Mascher T."/>
            <person name="Medema M.H."/>
            <person name="Devos D.P."/>
            <person name="Kaster A.-K."/>
            <person name="Ovreas L."/>
            <person name="Rohde M."/>
            <person name="Galperin M.Y."/>
            <person name="Jogler C."/>
        </authorList>
    </citation>
    <scope>NUCLEOTIDE SEQUENCE [LARGE SCALE GENOMIC DNA]</scope>
    <source>
        <strain evidence="6 7">ETA_A1</strain>
    </source>
</reference>
<dbReference type="GO" id="GO:0003735">
    <property type="term" value="F:structural constituent of ribosome"/>
    <property type="evidence" value="ECO:0007669"/>
    <property type="project" value="InterPro"/>
</dbReference>
<evidence type="ECO:0000256" key="3">
    <source>
        <dbReference type="ARBA" id="ARBA00023274"/>
    </source>
</evidence>
<dbReference type="HAMAP" id="MF_00374">
    <property type="entry name" value="Ribosomal_uL29"/>
    <property type="match status" value="1"/>
</dbReference>
<dbReference type="RefSeq" id="WP_145237383.1">
    <property type="nucleotide sequence ID" value="NZ_CP036273.1"/>
</dbReference>
<dbReference type="CDD" id="cd00427">
    <property type="entry name" value="Ribosomal_L29_HIP"/>
    <property type="match status" value="1"/>
</dbReference>
<dbReference type="SUPFAM" id="SSF46561">
    <property type="entry name" value="Ribosomal protein L29 (L29p)"/>
    <property type="match status" value="1"/>
</dbReference>
<protein>
    <recommendedName>
        <fullName evidence="4 5">Large ribosomal subunit protein uL29</fullName>
    </recommendedName>
</protein>
<dbReference type="GO" id="GO:1990904">
    <property type="term" value="C:ribonucleoprotein complex"/>
    <property type="evidence" value="ECO:0007669"/>
    <property type="project" value="UniProtKB-KW"/>
</dbReference>
<dbReference type="KEGG" id="uli:ETAA1_21580"/>
<sequence>MPATKTDFRGMSDEQLALSLKETEKTVFSLRFQSASDRKETATELKKAKKDIARIRTLQRERELTKLKALPADQLATRVASLGEKDKAGGPGKRLVRRQLRRVEALHAKATAKKGSK</sequence>
<dbReference type="InterPro" id="IPR001854">
    <property type="entry name" value="Ribosomal_uL29"/>
</dbReference>
<keyword evidence="7" id="KW-1185">Reference proteome</keyword>
<name>A0A517XRV4_9BACT</name>
<dbReference type="InterPro" id="IPR036049">
    <property type="entry name" value="Ribosomal_uL29_sf"/>
</dbReference>
<evidence type="ECO:0000256" key="1">
    <source>
        <dbReference type="ARBA" id="ARBA00009254"/>
    </source>
</evidence>
<proteinExistence type="inferred from homology"/>
<evidence type="ECO:0000256" key="4">
    <source>
        <dbReference type="ARBA" id="ARBA00035204"/>
    </source>
</evidence>
<organism evidence="6 7">
    <name type="scientific">Urbifossiella limnaea</name>
    <dbReference type="NCBI Taxonomy" id="2528023"/>
    <lineage>
        <taxon>Bacteria</taxon>
        <taxon>Pseudomonadati</taxon>
        <taxon>Planctomycetota</taxon>
        <taxon>Planctomycetia</taxon>
        <taxon>Gemmatales</taxon>
        <taxon>Gemmataceae</taxon>
        <taxon>Urbifossiella</taxon>
    </lineage>
</organism>
<evidence type="ECO:0000313" key="7">
    <source>
        <dbReference type="Proteomes" id="UP000319576"/>
    </source>
</evidence>
<dbReference type="Proteomes" id="UP000319576">
    <property type="component" value="Chromosome"/>
</dbReference>
<accession>A0A517XRV4</accession>